<dbReference type="SMART" id="SM00267">
    <property type="entry name" value="GGDEF"/>
    <property type="match status" value="1"/>
</dbReference>
<evidence type="ECO:0000259" key="4">
    <source>
        <dbReference type="PROSITE" id="PS50885"/>
    </source>
</evidence>
<comment type="subcellular location">
    <subcellularLocation>
        <location evidence="1">Cell membrane</location>
    </subcellularLocation>
</comment>
<dbReference type="SUPFAM" id="SSF103190">
    <property type="entry name" value="Sensory domain-like"/>
    <property type="match status" value="1"/>
</dbReference>
<dbReference type="Gene3D" id="3.30.70.270">
    <property type="match status" value="1"/>
</dbReference>
<dbReference type="Pfam" id="PF00990">
    <property type="entry name" value="GGDEF"/>
    <property type="match status" value="1"/>
</dbReference>
<protein>
    <submittedName>
        <fullName evidence="6">Diguanylate cyclase (GGDEF)-like protein</fullName>
    </submittedName>
</protein>
<evidence type="ECO:0000313" key="6">
    <source>
        <dbReference type="EMBL" id="MBB3114230.1"/>
    </source>
</evidence>
<accession>A0A7W5B4F8</accession>
<dbReference type="RefSeq" id="WP_183604278.1">
    <property type="nucleotide sequence ID" value="NZ_JACHXK010000028.1"/>
</dbReference>
<dbReference type="Pfam" id="PF22309">
    <property type="entry name" value="HK-GC-Chemotax_sensor"/>
    <property type="match status" value="1"/>
</dbReference>
<reference evidence="6 7" key="1">
    <citation type="submission" date="2020-08" db="EMBL/GenBank/DDBJ databases">
        <title>Genomic Encyclopedia of Type Strains, Phase III (KMG-III): the genomes of soil and plant-associated and newly described type strains.</title>
        <authorList>
            <person name="Whitman W."/>
        </authorList>
    </citation>
    <scope>NUCLEOTIDE SEQUENCE [LARGE SCALE GENOMIC DNA]</scope>
    <source>
        <strain evidence="6 7">CECT 5862</strain>
    </source>
</reference>
<proteinExistence type="predicted"/>
<evidence type="ECO:0000256" key="3">
    <source>
        <dbReference type="ARBA" id="ARBA00023136"/>
    </source>
</evidence>
<dbReference type="GO" id="GO:0007165">
    <property type="term" value="P:signal transduction"/>
    <property type="evidence" value="ECO:0007669"/>
    <property type="project" value="InterPro"/>
</dbReference>
<dbReference type="InterPro" id="IPR029787">
    <property type="entry name" value="Nucleotide_cyclase"/>
</dbReference>
<dbReference type="InterPro" id="IPR050469">
    <property type="entry name" value="Diguanylate_Cyclase"/>
</dbReference>
<dbReference type="InterPro" id="IPR003660">
    <property type="entry name" value="HAMP_dom"/>
</dbReference>
<dbReference type="PROSITE" id="PS50887">
    <property type="entry name" value="GGDEF"/>
    <property type="match status" value="1"/>
</dbReference>
<evidence type="ECO:0000256" key="2">
    <source>
        <dbReference type="ARBA" id="ARBA00022475"/>
    </source>
</evidence>
<dbReference type="Proteomes" id="UP000570361">
    <property type="component" value="Unassembled WGS sequence"/>
</dbReference>
<dbReference type="CDD" id="cd01949">
    <property type="entry name" value="GGDEF"/>
    <property type="match status" value="1"/>
</dbReference>
<dbReference type="SUPFAM" id="SSF55073">
    <property type="entry name" value="Nucleotide cyclase"/>
    <property type="match status" value="1"/>
</dbReference>
<dbReference type="InterPro" id="IPR029151">
    <property type="entry name" value="Sensor-like_sf"/>
</dbReference>
<dbReference type="InterPro" id="IPR054513">
    <property type="entry name" value="Dret_0059-like_sensor"/>
</dbReference>
<dbReference type="FunFam" id="3.30.70.270:FF:000001">
    <property type="entry name" value="Diguanylate cyclase domain protein"/>
    <property type="match status" value="1"/>
</dbReference>
<dbReference type="PANTHER" id="PTHR45138">
    <property type="entry name" value="REGULATORY COMPONENTS OF SENSORY TRANSDUCTION SYSTEM"/>
    <property type="match status" value="1"/>
</dbReference>
<comment type="caution">
    <text evidence="6">The sequence shown here is derived from an EMBL/GenBank/DDBJ whole genome shotgun (WGS) entry which is preliminary data.</text>
</comment>
<dbReference type="AlphaFoldDB" id="A0A7W5B4F8"/>
<feature type="domain" description="GGDEF" evidence="5">
    <location>
        <begin position="391"/>
        <end position="521"/>
    </location>
</feature>
<dbReference type="GO" id="GO:0043709">
    <property type="term" value="P:cell adhesion involved in single-species biofilm formation"/>
    <property type="evidence" value="ECO:0007669"/>
    <property type="project" value="TreeGrafter"/>
</dbReference>
<sequence>MFAIRPLRLRLIHVLIGLVLISIVGTSTIQNIAGILTQKKTLTDSTLHTNYEQALKLSETMNTLLGSMQSSLESAAQAFSAHKLASIQEPLDLLLNSSQLFNSVFLVNASGVITGISPASVGLTGSNMDGELCEIPLTLKRPYITSPYIGLSGRMVVLFTHPIFDEHGAYLGFVGGSIYLREDNVFTRIFGNQPRSQNGTYHYVVDSEGHLIYHPTIERIGVDVSANAVVSQVLTGASGYSKVTNTQDIPFLAGYASVGRNSWGIIVQTPQTVIDESGSTMIRNQIKYATPFVLLLLLFTLIVARRLSMPFTALTDTARRIASGERVAKLPSPSVWNYEAFHLNRAVTLAVRGLQKKADHYSVEAHTDALTGLMNRRTFESTTQVWVSGSVPFAIIVLDIDHFKSINDRYGHQIGDEVLKFAAELLQAETRRDEICCRYGGEEFVILLPHTKAEHAYEVAERIRKHLERTPSPVGAPITISIGISRFPNRELGFEEAFYLADQALYAAKNSGRNRTVISDEIRAASDFD</sequence>
<dbReference type="InterPro" id="IPR043128">
    <property type="entry name" value="Rev_trsase/Diguanyl_cyclase"/>
</dbReference>
<name>A0A7W5B4F8_9BACL</name>
<dbReference type="InterPro" id="IPR000160">
    <property type="entry name" value="GGDEF_dom"/>
</dbReference>
<evidence type="ECO:0000313" key="7">
    <source>
        <dbReference type="Proteomes" id="UP000570361"/>
    </source>
</evidence>
<evidence type="ECO:0000259" key="5">
    <source>
        <dbReference type="PROSITE" id="PS50887"/>
    </source>
</evidence>
<evidence type="ECO:0000256" key="1">
    <source>
        <dbReference type="ARBA" id="ARBA00004236"/>
    </source>
</evidence>
<gene>
    <name evidence="6" type="ORF">FHS18_006349</name>
</gene>
<dbReference type="PANTHER" id="PTHR45138:SF9">
    <property type="entry name" value="DIGUANYLATE CYCLASE DGCM-RELATED"/>
    <property type="match status" value="1"/>
</dbReference>
<keyword evidence="3" id="KW-0472">Membrane</keyword>
<keyword evidence="2" id="KW-1003">Cell membrane</keyword>
<organism evidence="6 7">
    <name type="scientific">Paenibacillus phyllosphaerae</name>
    <dbReference type="NCBI Taxonomy" id="274593"/>
    <lineage>
        <taxon>Bacteria</taxon>
        <taxon>Bacillati</taxon>
        <taxon>Bacillota</taxon>
        <taxon>Bacilli</taxon>
        <taxon>Bacillales</taxon>
        <taxon>Paenibacillaceae</taxon>
        <taxon>Paenibacillus</taxon>
    </lineage>
</organism>
<dbReference type="PROSITE" id="PS50885">
    <property type="entry name" value="HAMP"/>
    <property type="match status" value="1"/>
</dbReference>
<feature type="domain" description="HAMP" evidence="4">
    <location>
        <begin position="305"/>
        <end position="359"/>
    </location>
</feature>
<dbReference type="NCBIfam" id="TIGR00254">
    <property type="entry name" value="GGDEF"/>
    <property type="match status" value="1"/>
</dbReference>
<dbReference type="CDD" id="cd18773">
    <property type="entry name" value="PDC1_HK_sensor"/>
    <property type="match status" value="1"/>
</dbReference>
<keyword evidence="7" id="KW-1185">Reference proteome</keyword>
<dbReference type="Gene3D" id="3.30.450.20">
    <property type="entry name" value="PAS domain"/>
    <property type="match status" value="1"/>
</dbReference>
<dbReference type="GO" id="GO:1902201">
    <property type="term" value="P:negative regulation of bacterial-type flagellum-dependent cell motility"/>
    <property type="evidence" value="ECO:0007669"/>
    <property type="project" value="TreeGrafter"/>
</dbReference>
<dbReference type="GO" id="GO:0052621">
    <property type="term" value="F:diguanylate cyclase activity"/>
    <property type="evidence" value="ECO:0007669"/>
    <property type="project" value="TreeGrafter"/>
</dbReference>
<dbReference type="GO" id="GO:0005886">
    <property type="term" value="C:plasma membrane"/>
    <property type="evidence" value="ECO:0007669"/>
    <property type="project" value="UniProtKB-SubCell"/>
</dbReference>
<dbReference type="EMBL" id="JACHXK010000028">
    <property type="protein sequence ID" value="MBB3114230.1"/>
    <property type="molecule type" value="Genomic_DNA"/>
</dbReference>